<protein>
    <submittedName>
        <fullName evidence="1">Uncharacterized protein</fullName>
    </submittedName>
</protein>
<dbReference type="EMBL" id="QKKF02007782">
    <property type="protein sequence ID" value="RZF45853.1"/>
    <property type="molecule type" value="Genomic_DNA"/>
</dbReference>
<accession>A0A482XJ37</accession>
<evidence type="ECO:0000313" key="1">
    <source>
        <dbReference type="EMBL" id="RZF45853.1"/>
    </source>
</evidence>
<evidence type="ECO:0000313" key="2">
    <source>
        <dbReference type="Proteomes" id="UP000291343"/>
    </source>
</evidence>
<name>A0A482XJ37_LAOST</name>
<dbReference type="InParanoid" id="A0A482XJ37"/>
<dbReference type="Proteomes" id="UP000291343">
    <property type="component" value="Unassembled WGS sequence"/>
</dbReference>
<reference evidence="1 2" key="1">
    <citation type="journal article" date="2017" name="Gigascience">
        <title>Genome sequence of the small brown planthopper, Laodelphax striatellus.</title>
        <authorList>
            <person name="Zhu J."/>
            <person name="Jiang F."/>
            <person name="Wang X."/>
            <person name="Yang P."/>
            <person name="Bao Y."/>
            <person name="Zhao W."/>
            <person name="Wang W."/>
            <person name="Lu H."/>
            <person name="Wang Q."/>
            <person name="Cui N."/>
            <person name="Li J."/>
            <person name="Chen X."/>
            <person name="Luo L."/>
            <person name="Yu J."/>
            <person name="Kang L."/>
            <person name="Cui F."/>
        </authorList>
    </citation>
    <scope>NUCLEOTIDE SEQUENCE [LARGE SCALE GENOMIC DNA]</scope>
    <source>
        <strain evidence="1">Lst14</strain>
    </source>
</reference>
<proteinExistence type="predicted"/>
<organism evidence="1 2">
    <name type="scientific">Laodelphax striatellus</name>
    <name type="common">Small brown planthopper</name>
    <name type="synonym">Delphax striatella</name>
    <dbReference type="NCBI Taxonomy" id="195883"/>
    <lineage>
        <taxon>Eukaryota</taxon>
        <taxon>Metazoa</taxon>
        <taxon>Ecdysozoa</taxon>
        <taxon>Arthropoda</taxon>
        <taxon>Hexapoda</taxon>
        <taxon>Insecta</taxon>
        <taxon>Pterygota</taxon>
        <taxon>Neoptera</taxon>
        <taxon>Paraneoptera</taxon>
        <taxon>Hemiptera</taxon>
        <taxon>Auchenorrhyncha</taxon>
        <taxon>Fulgoroidea</taxon>
        <taxon>Delphacidae</taxon>
        <taxon>Criomorphinae</taxon>
        <taxon>Laodelphax</taxon>
    </lineage>
</organism>
<gene>
    <name evidence="1" type="ORF">LSTR_LSTR010809</name>
</gene>
<sequence length="117" mass="13140">MEAANHILQRLSSILFNGFHYLFSGVLANKLSATYTARLCQFNFCGLCACVLSCQPAGAVNVRAQIYPLHPLPEQQLSQCRLLESGEWRSIHLSGWPELNERQPLRYSLVPCQCQSS</sequence>
<dbReference type="AlphaFoldDB" id="A0A482XJ37"/>
<keyword evidence="2" id="KW-1185">Reference proteome</keyword>
<comment type="caution">
    <text evidence="1">The sequence shown here is derived from an EMBL/GenBank/DDBJ whole genome shotgun (WGS) entry which is preliminary data.</text>
</comment>